<dbReference type="AlphaFoldDB" id="A0A2U2PM27"/>
<dbReference type="SUPFAM" id="SSF56935">
    <property type="entry name" value="Porins"/>
    <property type="match status" value="1"/>
</dbReference>
<dbReference type="InterPro" id="IPR047799">
    <property type="entry name" value="T9SS_OM_PorV"/>
</dbReference>
<feature type="domain" description="Type IX secretion system protein PorV" evidence="1">
    <location>
        <begin position="33"/>
        <end position="269"/>
    </location>
</feature>
<gene>
    <name evidence="2" type="ORF">DDR33_00275</name>
</gene>
<evidence type="ECO:0000313" key="3">
    <source>
        <dbReference type="Proteomes" id="UP000245647"/>
    </source>
</evidence>
<dbReference type="NCBIfam" id="NF033710">
    <property type="entry name" value="T9SS_OM_PorV"/>
    <property type="match status" value="1"/>
</dbReference>
<accession>A0A2U2PM27</accession>
<keyword evidence="3" id="KW-1185">Reference proteome</keyword>
<dbReference type="Gene3D" id="2.40.160.60">
    <property type="entry name" value="Outer membrane protein transport protein (OMPP1/FadL/TodX)"/>
    <property type="match status" value="2"/>
</dbReference>
<evidence type="ECO:0000259" key="1">
    <source>
        <dbReference type="Pfam" id="PF19572"/>
    </source>
</evidence>
<name>A0A2U2PM27_9SPHI</name>
<sequence length="382" mass="41796">MSFVKVQVMERCISGIACVLFSLSIQAQSVTTTKRIDTGADFLLIAPDARSGAMGEVGAATSPDVNSAHWNPAKLAFTPDSCSVALSYSPWLHNLASDMYLAYMSAHYRIDNRNTAGLSFRYFTAGDIELREGPDDVPGTFTPNEFAIDGSFARKFGERFSLGSNIRFVYSNLSNGVLLQGQRTDAGTALAADVSAYYHQPANFWGRDGRIAFGASITNIGNKIGYSGNGEKLFLPTNLRLGTAATLFDGPGEFTFALDLNKLLVPSPPVRDPDGNIIQGSDPDKSVPAAIFGSFADAPGGFSEELKEIAWSVGMEYIYDKQFALRTGYFYENPDKGDRRYLTLGGGVRYRRFNLDFSYLIASQQRSPLANTLRFTFTYNIK</sequence>
<organism evidence="2 3">
    <name type="scientific">Pararcticibacter amylolyticus</name>
    <dbReference type="NCBI Taxonomy" id="2173175"/>
    <lineage>
        <taxon>Bacteria</taxon>
        <taxon>Pseudomonadati</taxon>
        <taxon>Bacteroidota</taxon>
        <taxon>Sphingobacteriia</taxon>
        <taxon>Sphingobacteriales</taxon>
        <taxon>Sphingobacteriaceae</taxon>
        <taxon>Pararcticibacter</taxon>
    </lineage>
</organism>
<proteinExistence type="predicted"/>
<reference evidence="2 3" key="1">
    <citation type="submission" date="2018-04" db="EMBL/GenBank/DDBJ databases">
        <title>Pedobacter chongqingensis sp. nov., isolated from a rottenly hemp rope.</title>
        <authorList>
            <person name="Cai Y."/>
        </authorList>
    </citation>
    <scope>NUCLEOTIDE SEQUENCE [LARGE SCALE GENOMIC DNA]</scope>
    <source>
        <strain evidence="2 3">FJ4-8</strain>
    </source>
</reference>
<dbReference type="InterPro" id="IPR045741">
    <property type="entry name" value="PorV"/>
</dbReference>
<dbReference type="Pfam" id="PF19572">
    <property type="entry name" value="PorV"/>
    <property type="match status" value="1"/>
</dbReference>
<comment type="caution">
    <text evidence="2">The sequence shown here is derived from an EMBL/GenBank/DDBJ whole genome shotgun (WGS) entry which is preliminary data.</text>
</comment>
<dbReference type="EMBL" id="QEAS01000001">
    <property type="protein sequence ID" value="PWG82344.1"/>
    <property type="molecule type" value="Genomic_DNA"/>
</dbReference>
<protein>
    <recommendedName>
        <fullName evidence="1">Type IX secretion system protein PorV domain-containing protein</fullName>
    </recommendedName>
</protein>
<dbReference type="Proteomes" id="UP000245647">
    <property type="component" value="Unassembled WGS sequence"/>
</dbReference>
<dbReference type="NCBIfam" id="NF033709">
    <property type="entry name" value="PorV_fam"/>
    <property type="match status" value="1"/>
</dbReference>
<evidence type="ECO:0000313" key="2">
    <source>
        <dbReference type="EMBL" id="PWG82344.1"/>
    </source>
</evidence>